<evidence type="ECO:0000313" key="2">
    <source>
        <dbReference type="EMBL" id="SEO01255.1"/>
    </source>
</evidence>
<reference evidence="2 3" key="1">
    <citation type="submission" date="2016-10" db="EMBL/GenBank/DDBJ databases">
        <authorList>
            <person name="de Groot N.N."/>
        </authorList>
    </citation>
    <scope>NUCLEOTIDE SEQUENCE [LARGE SCALE GENOMIC DNA]</scope>
    <source>
        <strain evidence="2 3">CGMCC 1.10238</strain>
    </source>
</reference>
<dbReference type="EMBL" id="FODH01000004">
    <property type="protein sequence ID" value="SEO01255.1"/>
    <property type="molecule type" value="Genomic_DNA"/>
</dbReference>
<evidence type="ECO:0000313" key="3">
    <source>
        <dbReference type="Proteomes" id="UP000198809"/>
    </source>
</evidence>
<reference evidence="1 4" key="2">
    <citation type="submission" date="2021-06" db="EMBL/GenBank/DDBJ databases">
        <title>Whole genome sequence of Paenibacillus sophorae DSM23020 for comparative genomics.</title>
        <authorList>
            <person name="Kim M.-J."/>
            <person name="Lee G."/>
            <person name="Shin J.-H."/>
        </authorList>
    </citation>
    <scope>NUCLEOTIDE SEQUENCE [LARGE SCALE GENOMIC DNA]</scope>
    <source>
        <strain evidence="1 4">DSM 23020</strain>
    </source>
</reference>
<organism evidence="2 3">
    <name type="scientific">Paenibacillus sophorae</name>
    <dbReference type="NCBI Taxonomy" id="1333845"/>
    <lineage>
        <taxon>Bacteria</taxon>
        <taxon>Bacillati</taxon>
        <taxon>Bacillota</taxon>
        <taxon>Bacilli</taxon>
        <taxon>Bacillales</taxon>
        <taxon>Paenibacillaceae</taxon>
        <taxon>Paenibacillus</taxon>
    </lineage>
</organism>
<dbReference type="Pfam" id="PF12691">
    <property type="entry name" value="Phage_tail_terminator_6"/>
    <property type="match status" value="1"/>
</dbReference>
<proteinExistence type="predicted"/>
<name>A0A1H8L7Z9_9BACL</name>
<dbReference type="AlphaFoldDB" id="A0A1H8L7Z9"/>
<evidence type="ECO:0000313" key="4">
    <source>
        <dbReference type="Proteomes" id="UP000683429"/>
    </source>
</evidence>
<dbReference type="EMBL" id="CP076607">
    <property type="protein sequence ID" value="QWU17393.1"/>
    <property type="molecule type" value="Genomic_DNA"/>
</dbReference>
<dbReference type="InterPro" id="IPR024411">
    <property type="entry name" value="Tail_terminator_phage"/>
</dbReference>
<dbReference type="RefSeq" id="WP_036595761.1">
    <property type="nucleotide sequence ID" value="NZ_CP076607.1"/>
</dbReference>
<dbReference type="STRING" id="1333845.SAMN04487895_104221"/>
<dbReference type="OrthoDB" id="2453617at2"/>
<evidence type="ECO:0000313" key="1">
    <source>
        <dbReference type="EMBL" id="QWU17393.1"/>
    </source>
</evidence>
<keyword evidence="4" id="KW-1185">Reference proteome</keyword>
<accession>A0A1H8L7Z9</accession>
<gene>
    <name evidence="1" type="ORF">KP014_09690</name>
    <name evidence="2" type="ORF">SAMN04487895_104221</name>
</gene>
<dbReference type="Proteomes" id="UP000683429">
    <property type="component" value="Chromosome"/>
</dbReference>
<protein>
    <submittedName>
        <fullName evidence="1">Minor capsid protein</fullName>
    </submittedName>
</protein>
<dbReference type="Proteomes" id="UP000198809">
    <property type="component" value="Unassembled WGS sequence"/>
</dbReference>
<sequence>MLASDLISFLSASGYTVYPDANFIPADIPDAKLPCLFVQDSGGYAPGEFVPTERPTYQIIVKGKSYKTNPANMAAAEVVAKGLVKRLHRLANYQAGSTHVFSSTAAQQPIYLGLDAMDRPMYSTNFIFYTKEAPTT</sequence>